<dbReference type="CDD" id="cd02440">
    <property type="entry name" value="AdoMet_MTases"/>
    <property type="match status" value="1"/>
</dbReference>
<evidence type="ECO:0000313" key="7">
    <source>
        <dbReference type="Proteomes" id="UP000599109"/>
    </source>
</evidence>
<reference evidence="6 7" key="1">
    <citation type="journal article" date="2017" name="Int. J. Syst. Evol. Microbiol.">
        <title>Ramlibacter monticola sp. nov., isolated from forest soil.</title>
        <authorList>
            <person name="Chaudhary D.K."/>
            <person name="Kim J."/>
        </authorList>
    </citation>
    <scope>NUCLEOTIDE SEQUENCE [LARGE SCALE GENOMIC DNA]</scope>
    <source>
        <strain evidence="6 7">KACC 19175</strain>
    </source>
</reference>
<feature type="domain" description="Methyltransferase" evidence="5">
    <location>
        <begin position="51"/>
        <end position="115"/>
    </location>
</feature>
<evidence type="ECO:0000256" key="4">
    <source>
        <dbReference type="SAM" id="SignalP"/>
    </source>
</evidence>
<dbReference type="Gene3D" id="3.40.50.150">
    <property type="entry name" value="Vaccinia Virus protein VP39"/>
    <property type="match status" value="1"/>
</dbReference>
<name>A0A936YZK1_9BURK</name>
<evidence type="ECO:0000256" key="1">
    <source>
        <dbReference type="ARBA" id="ARBA00022603"/>
    </source>
</evidence>
<protein>
    <submittedName>
        <fullName evidence="6">Methyltransferase domain-containing protein</fullName>
    </submittedName>
</protein>
<dbReference type="PANTHER" id="PTHR13610">
    <property type="entry name" value="METHYLTRANSFERASE DOMAIN-CONTAINING PROTEIN"/>
    <property type="match status" value="1"/>
</dbReference>
<dbReference type="GO" id="GO:0032259">
    <property type="term" value="P:methylation"/>
    <property type="evidence" value="ECO:0007669"/>
    <property type="project" value="UniProtKB-KW"/>
</dbReference>
<comment type="caution">
    <text evidence="6">The sequence shown here is derived from an EMBL/GenBank/DDBJ whole genome shotgun (WGS) entry which is preliminary data.</text>
</comment>
<keyword evidence="7" id="KW-1185">Reference proteome</keyword>
<dbReference type="InterPro" id="IPR029063">
    <property type="entry name" value="SAM-dependent_MTases_sf"/>
</dbReference>
<dbReference type="Pfam" id="PF13847">
    <property type="entry name" value="Methyltransf_31"/>
    <property type="match status" value="1"/>
</dbReference>
<dbReference type="AlphaFoldDB" id="A0A936YZK1"/>
<dbReference type="InterPro" id="IPR025714">
    <property type="entry name" value="Methyltranfer_dom"/>
</dbReference>
<dbReference type="SUPFAM" id="SSF53335">
    <property type="entry name" value="S-adenosyl-L-methionine-dependent methyltransferases"/>
    <property type="match status" value="1"/>
</dbReference>
<accession>A0A936YZK1</accession>
<sequence>MVPRRTVLSALVLLPGAARAQEAEPRRPDVPYVPTPPEVVRTMLQMARVRKGDVVYDLGCGDGRIVIEAARRHGVRGVGIDIDPQRIREARSNARNARVEDRTEFRVADLFESDFSEATVVTLYLLPQLNLRLRPRLWEQLKVGTRVVSHGFDMGEEWPPERTEVVGGSAIFYWTIRPEHKGR</sequence>
<feature type="signal peptide" evidence="4">
    <location>
        <begin position="1"/>
        <end position="20"/>
    </location>
</feature>
<evidence type="ECO:0000259" key="5">
    <source>
        <dbReference type="Pfam" id="PF13847"/>
    </source>
</evidence>
<feature type="chain" id="PRO_5037026341" evidence="4">
    <location>
        <begin position="21"/>
        <end position="183"/>
    </location>
</feature>
<dbReference type="EMBL" id="JAEQNE010000001">
    <property type="protein sequence ID" value="MBL0391016.1"/>
    <property type="molecule type" value="Genomic_DNA"/>
</dbReference>
<evidence type="ECO:0000313" key="6">
    <source>
        <dbReference type="EMBL" id="MBL0391016.1"/>
    </source>
</evidence>
<evidence type="ECO:0000256" key="2">
    <source>
        <dbReference type="ARBA" id="ARBA00022679"/>
    </source>
</evidence>
<dbReference type="GO" id="GO:0016279">
    <property type="term" value="F:protein-lysine N-methyltransferase activity"/>
    <property type="evidence" value="ECO:0007669"/>
    <property type="project" value="InterPro"/>
</dbReference>
<dbReference type="InterPro" id="IPR026170">
    <property type="entry name" value="FAM173A/B"/>
</dbReference>
<evidence type="ECO:0000256" key="3">
    <source>
        <dbReference type="ARBA" id="ARBA00022691"/>
    </source>
</evidence>
<keyword evidence="2" id="KW-0808">Transferase</keyword>
<dbReference type="Proteomes" id="UP000599109">
    <property type="component" value="Unassembled WGS sequence"/>
</dbReference>
<keyword evidence="4" id="KW-0732">Signal</keyword>
<keyword evidence="3" id="KW-0949">S-adenosyl-L-methionine</keyword>
<organism evidence="6 7">
    <name type="scientific">Ramlibacter monticola</name>
    <dbReference type="NCBI Taxonomy" id="1926872"/>
    <lineage>
        <taxon>Bacteria</taxon>
        <taxon>Pseudomonadati</taxon>
        <taxon>Pseudomonadota</taxon>
        <taxon>Betaproteobacteria</taxon>
        <taxon>Burkholderiales</taxon>
        <taxon>Comamonadaceae</taxon>
        <taxon>Ramlibacter</taxon>
    </lineage>
</organism>
<gene>
    <name evidence="6" type="ORF">JJ685_07655</name>
</gene>
<dbReference type="PANTHER" id="PTHR13610:SF11">
    <property type="entry name" value="METHYLTRANSFERASE DOMAIN-CONTAINING PROTEIN"/>
    <property type="match status" value="1"/>
</dbReference>
<keyword evidence="1 6" id="KW-0489">Methyltransferase</keyword>
<proteinExistence type="predicted"/>
<dbReference type="RefSeq" id="WP_201673580.1">
    <property type="nucleotide sequence ID" value="NZ_JAEQNE010000001.1"/>
</dbReference>